<sequence length="153" mass="16364">MLSSLNVLALSFFSAVVAAAPAPVGSSAIDYWYWTAVDPKKSTTPGAITDFKVGAQAYEDFPAFYATCPIDVAPCSVQSPETSVDVQANLSWQDDFVYVIQVQVVIETQNPDAIKWVAMVTAKKQEAEETFSIQPTGILATPPSIPTPAPTGF</sequence>
<dbReference type="Proteomes" id="UP001285354">
    <property type="component" value="Unassembled WGS sequence"/>
</dbReference>
<name>A0AAD9T638_9HELO</name>
<accession>A0AAD9T638</accession>
<reference evidence="2" key="1">
    <citation type="submission" date="2023-06" db="EMBL/GenBank/DDBJ databases">
        <title>Draft genome of Marssonina rosae.</title>
        <authorList>
            <person name="Cheng Q."/>
        </authorList>
    </citation>
    <scope>NUCLEOTIDE SEQUENCE</scope>
    <source>
        <strain evidence="2">R4</strain>
    </source>
</reference>
<evidence type="ECO:0000313" key="3">
    <source>
        <dbReference type="Proteomes" id="UP001285354"/>
    </source>
</evidence>
<dbReference type="AlphaFoldDB" id="A0AAD9T638"/>
<keyword evidence="3" id="KW-1185">Reference proteome</keyword>
<gene>
    <name evidence="2" type="ORF">QTJ16_001458</name>
</gene>
<keyword evidence="1" id="KW-0732">Signal</keyword>
<dbReference type="EMBL" id="JAUBYV010000001">
    <property type="protein sequence ID" value="KAK2630638.1"/>
    <property type="molecule type" value="Genomic_DNA"/>
</dbReference>
<feature type="chain" id="PRO_5041936882" evidence="1">
    <location>
        <begin position="20"/>
        <end position="153"/>
    </location>
</feature>
<protein>
    <submittedName>
        <fullName evidence="2">Uncharacterized protein</fullName>
    </submittedName>
</protein>
<proteinExistence type="predicted"/>
<evidence type="ECO:0000256" key="1">
    <source>
        <dbReference type="SAM" id="SignalP"/>
    </source>
</evidence>
<comment type="caution">
    <text evidence="2">The sequence shown here is derived from an EMBL/GenBank/DDBJ whole genome shotgun (WGS) entry which is preliminary data.</text>
</comment>
<evidence type="ECO:0000313" key="2">
    <source>
        <dbReference type="EMBL" id="KAK2630638.1"/>
    </source>
</evidence>
<organism evidence="2 3">
    <name type="scientific">Diplocarpon rosae</name>
    <dbReference type="NCBI Taxonomy" id="946125"/>
    <lineage>
        <taxon>Eukaryota</taxon>
        <taxon>Fungi</taxon>
        <taxon>Dikarya</taxon>
        <taxon>Ascomycota</taxon>
        <taxon>Pezizomycotina</taxon>
        <taxon>Leotiomycetes</taxon>
        <taxon>Helotiales</taxon>
        <taxon>Drepanopezizaceae</taxon>
        <taxon>Diplocarpon</taxon>
    </lineage>
</organism>
<feature type="signal peptide" evidence="1">
    <location>
        <begin position="1"/>
        <end position="19"/>
    </location>
</feature>